<dbReference type="Proteomes" id="UP000054978">
    <property type="component" value="Unassembled WGS sequence"/>
</dbReference>
<dbReference type="SUPFAM" id="SSF54928">
    <property type="entry name" value="RNA-binding domain, RBD"/>
    <property type="match status" value="1"/>
</dbReference>
<dbReference type="EMBL" id="FCOB02000003">
    <property type="protein sequence ID" value="SAK48195.1"/>
    <property type="molecule type" value="Genomic_DNA"/>
</dbReference>
<dbReference type="Pfam" id="PF00076">
    <property type="entry name" value="RRM_1"/>
    <property type="match status" value="1"/>
</dbReference>
<feature type="domain" description="RRM" evidence="1">
    <location>
        <begin position="4"/>
        <end position="53"/>
    </location>
</feature>
<keyword evidence="3" id="KW-1185">Reference proteome</keyword>
<dbReference type="GO" id="GO:0003723">
    <property type="term" value="F:RNA binding"/>
    <property type="evidence" value="ECO:0007669"/>
    <property type="project" value="InterPro"/>
</dbReference>
<proteinExistence type="predicted"/>
<evidence type="ECO:0000259" key="1">
    <source>
        <dbReference type="Pfam" id="PF00076"/>
    </source>
</evidence>
<protein>
    <recommendedName>
        <fullName evidence="1">RRM domain-containing protein</fullName>
    </recommendedName>
</protein>
<name>A0A157ZRS3_9BURK</name>
<dbReference type="OrthoDB" id="8853072at2"/>
<dbReference type="Gene3D" id="3.30.70.330">
    <property type="match status" value="1"/>
</dbReference>
<gene>
    <name evidence="2" type="ORF">AWB83_00972</name>
</gene>
<evidence type="ECO:0000313" key="3">
    <source>
        <dbReference type="Proteomes" id="UP000054978"/>
    </source>
</evidence>
<accession>A0A157ZRS3</accession>
<comment type="caution">
    <text evidence="2">The sequence shown here is derived from an EMBL/GenBank/DDBJ whole genome shotgun (WGS) entry which is preliminary data.</text>
</comment>
<dbReference type="RefSeq" id="WP_087043098.1">
    <property type="nucleotide sequence ID" value="NZ_FCOB02000003.1"/>
</dbReference>
<dbReference type="InterPro" id="IPR012677">
    <property type="entry name" value="Nucleotide-bd_a/b_plait_sf"/>
</dbReference>
<sequence length="85" mass="9840">MGDLWVGNVDESTTDEEIRDFLCKYGFPLSDSIKRVSGTGNRPAAVVSFDSVEPHVLRTFQPRIHNMFWKNHRLVVQVMPERHEL</sequence>
<dbReference type="CDD" id="cd00590">
    <property type="entry name" value="RRM_SF"/>
    <property type="match status" value="1"/>
</dbReference>
<dbReference type="AlphaFoldDB" id="A0A157ZRS3"/>
<organism evidence="2 3">
    <name type="scientific">Caballeronia ptereochthonis</name>
    <dbReference type="NCBI Taxonomy" id="1777144"/>
    <lineage>
        <taxon>Bacteria</taxon>
        <taxon>Pseudomonadati</taxon>
        <taxon>Pseudomonadota</taxon>
        <taxon>Betaproteobacteria</taxon>
        <taxon>Burkholderiales</taxon>
        <taxon>Burkholderiaceae</taxon>
        <taxon>Caballeronia</taxon>
    </lineage>
</organism>
<dbReference type="STRING" id="1777144.AWB83_00972"/>
<dbReference type="InterPro" id="IPR000504">
    <property type="entry name" value="RRM_dom"/>
</dbReference>
<reference evidence="2" key="1">
    <citation type="submission" date="2016-01" db="EMBL/GenBank/DDBJ databases">
        <authorList>
            <person name="Peeters C."/>
        </authorList>
    </citation>
    <scope>NUCLEOTIDE SEQUENCE [LARGE SCALE GENOMIC DNA]</scope>
    <source>
        <strain evidence="2">LMG 29326</strain>
    </source>
</reference>
<evidence type="ECO:0000313" key="2">
    <source>
        <dbReference type="EMBL" id="SAK48195.1"/>
    </source>
</evidence>
<dbReference type="InterPro" id="IPR035979">
    <property type="entry name" value="RBD_domain_sf"/>
</dbReference>